<feature type="compositionally biased region" description="Basic residues" evidence="5">
    <location>
        <begin position="272"/>
        <end position="283"/>
    </location>
</feature>
<evidence type="ECO:0000313" key="7">
    <source>
        <dbReference type="Proteomes" id="UP000887578"/>
    </source>
</evidence>
<dbReference type="PANTHER" id="PTHR10492">
    <property type="match status" value="1"/>
</dbReference>
<feature type="compositionally biased region" description="Low complexity" evidence="5">
    <location>
        <begin position="2766"/>
        <end position="2791"/>
    </location>
</feature>
<comment type="similarity">
    <text evidence="1">Belongs to the peptidase C48 family.</text>
</comment>
<keyword evidence="2" id="KW-0645">Protease</keyword>
<feature type="region of interest" description="Disordered" evidence="5">
    <location>
        <begin position="375"/>
        <end position="398"/>
    </location>
</feature>
<feature type="compositionally biased region" description="Low complexity" evidence="5">
    <location>
        <begin position="317"/>
        <end position="330"/>
    </location>
</feature>
<feature type="compositionally biased region" description="Basic and acidic residues" evidence="5">
    <location>
        <begin position="186"/>
        <end position="195"/>
    </location>
</feature>
<dbReference type="GO" id="GO:0000723">
    <property type="term" value="P:telomere maintenance"/>
    <property type="evidence" value="ECO:0007669"/>
    <property type="project" value="InterPro"/>
</dbReference>
<feature type="compositionally biased region" description="Polar residues" evidence="5">
    <location>
        <begin position="375"/>
        <end position="388"/>
    </location>
</feature>
<evidence type="ECO:0000256" key="3">
    <source>
        <dbReference type="ARBA" id="ARBA00022801"/>
    </source>
</evidence>
<dbReference type="InterPro" id="IPR003653">
    <property type="entry name" value="Peptidase_C48_C"/>
</dbReference>
<evidence type="ECO:0000256" key="5">
    <source>
        <dbReference type="SAM" id="MobiDB-lite"/>
    </source>
</evidence>
<feature type="compositionally biased region" description="Polar residues" evidence="5">
    <location>
        <begin position="196"/>
        <end position="217"/>
    </location>
</feature>
<feature type="compositionally biased region" description="Polar residues" evidence="5">
    <location>
        <begin position="7"/>
        <end position="16"/>
    </location>
</feature>
<feature type="compositionally biased region" description="Low complexity" evidence="5">
    <location>
        <begin position="2685"/>
        <end position="2723"/>
    </location>
</feature>
<reference evidence="8" key="1">
    <citation type="submission" date="2022-11" db="UniProtKB">
        <authorList>
            <consortium name="WormBaseParasite"/>
        </authorList>
    </citation>
    <scope>IDENTIFICATION</scope>
</reference>
<keyword evidence="4" id="KW-0234">DNA repair</keyword>
<feature type="region of interest" description="Disordered" evidence="5">
    <location>
        <begin position="1037"/>
        <end position="1120"/>
    </location>
</feature>
<dbReference type="InterPro" id="IPR038765">
    <property type="entry name" value="Papain-like_cys_pep_sf"/>
</dbReference>
<feature type="compositionally biased region" description="Polar residues" evidence="5">
    <location>
        <begin position="1080"/>
        <end position="1092"/>
    </location>
</feature>
<dbReference type="SUPFAM" id="SSF52540">
    <property type="entry name" value="P-loop containing nucleoside triphosphate hydrolases"/>
    <property type="match status" value="2"/>
</dbReference>
<keyword evidence="7" id="KW-1185">Reference proteome</keyword>
<evidence type="ECO:0000313" key="8">
    <source>
        <dbReference type="WBParaSite" id="PDA_v2.g20771.t1"/>
    </source>
</evidence>
<feature type="compositionally biased region" description="Low complexity" evidence="5">
    <location>
        <begin position="389"/>
        <end position="398"/>
    </location>
</feature>
<dbReference type="GO" id="GO:0008234">
    <property type="term" value="F:cysteine-type peptidase activity"/>
    <property type="evidence" value="ECO:0007669"/>
    <property type="project" value="InterPro"/>
</dbReference>
<name>A0A914PWN2_9BILA</name>
<dbReference type="Gene3D" id="3.40.395.10">
    <property type="entry name" value="Adenoviral Proteinase, Chain A"/>
    <property type="match status" value="2"/>
</dbReference>
<comment type="similarity">
    <text evidence="4">Belongs to the helicase family.</text>
</comment>
<evidence type="ECO:0000256" key="1">
    <source>
        <dbReference type="ARBA" id="ARBA00005234"/>
    </source>
</evidence>
<keyword evidence="4" id="KW-0067">ATP-binding</keyword>
<keyword evidence="3 4" id="KW-0378">Hydrolase</keyword>
<dbReference type="PANTHER" id="PTHR10492:SF57">
    <property type="entry name" value="ATP-DEPENDENT DNA HELICASE"/>
    <property type="match status" value="1"/>
</dbReference>
<feature type="compositionally biased region" description="Low complexity" evidence="5">
    <location>
        <begin position="1037"/>
        <end position="1071"/>
    </location>
</feature>
<dbReference type="Pfam" id="PF14214">
    <property type="entry name" value="Helitron_like_N"/>
    <property type="match status" value="1"/>
</dbReference>
<feature type="region of interest" description="Disordered" evidence="5">
    <location>
        <begin position="2766"/>
        <end position="2845"/>
    </location>
</feature>
<feature type="compositionally biased region" description="Low complexity" evidence="5">
    <location>
        <begin position="2737"/>
        <end position="2746"/>
    </location>
</feature>
<organism evidence="7 8">
    <name type="scientific">Panagrolaimus davidi</name>
    <dbReference type="NCBI Taxonomy" id="227884"/>
    <lineage>
        <taxon>Eukaryota</taxon>
        <taxon>Metazoa</taxon>
        <taxon>Ecdysozoa</taxon>
        <taxon>Nematoda</taxon>
        <taxon>Chromadorea</taxon>
        <taxon>Rhabditida</taxon>
        <taxon>Tylenchina</taxon>
        <taxon>Panagrolaimomorpha</taxon>
        <taxon>Panagrolaimoidea</taxon>
        <taxon>Panagrolaimidae</taxon>
        <taxon>Panagrolaimus</taxon>
    </lineage>
</organism>
<dbReference type="CDD" id="cd18809">
    <property type="entry name" value="SF1_C_RecD"/>
    <property type="match status" value="1"/>
</dbReference>
<feature type="compositionally biased region" description="Polar residues" evidence="5">
    <location>
        <begin position="2815"/>
        <end position="2844"/>
    </location>
</feature>
<feature type="region of interest" description="Disordered" evidence="5">
    <location>
        <begin position="2861"/>
        <end position="2893"/>
    </location>
</feature>
<feature type="domain" description="Ubiquitin-like protease family profile" evidence="6">
    <location>
        <begin position="427"/>
        <end position="1325"/>
    </location>
</feature>
<feature type="region of interest" description="Disordered" evidence="5">
    <location>
        <begin position="1"/>
        <end position="50"/>
    </location>
</feature>
<evidence type="ECO:0000256" key="2">
    <source>
        <dbReference type="ARBA" id="ARBA00022670"/>
    </source>
</evidence>
<proteinExistence type="inferred from homology"/>
<dbReference type="InterPro" id="IPR027417">
    <property type="entry name" value="P-loop_NTPase"/>
</dbReference>
<feature type="compositionally biased region" description="Low complexity" evidence="5">
    <location>
        <begin position="2870"/>
        <end position="2887"/>
    </location>
</feature>
<dbReference type="Proteomes" id="UP000887578">
    <property type="component" value="Unplaced"/>
</dbReference>
<feature type="region of interest" description="Disordered" evidence="5">
    <location>
        <begin position="316"/>
        <end position="356"/>
    </location>
</feature>
<feature type="region of interest" description="Disordered" evidence="5">
    <location>
        <begin position="1403"/>
        <end position="1431"/>
    </location>
</feature>
<keyword evidence="4" id="KW-0233">DNA recombination</keyword>
<dbReference type="GO" id="GO:0005524">
    <property type="term" value="F:ATP binding"/>
    <property type="evidence" value="ECO:0007669"/>
    <property type="project" value="UniProtKB-KW"/>
</dbReference>
<dbReference type="Pfam" id="PF21530">
    <property type="entry name" value="Pif1_2B_dom"/>
    <property type="match status" value="1"/>
</dbReference>
<feature type="compositionally biased region" description="Polar residues" evidence="5">
    <location>
        <begin position="25"/>
        <end position="42"/>
    </location>
</feature>
<comment type="catalytic activity">
    <reaction evidence="4">
        <text>ATP + H2O = ADP + phosphate + H(+)</text>
        <dbReference type="Rhea" id="RHEA:13065"/>
        <dbReference type="ChEBI" id="CHEBI:15377"/>
        <dbReference type="ChEBI" id="CHEBI:15378"/>
        <dbReference type="ChEBI" id="CHEBI:30616"/>
        <dbReference type="ChEBI" id="CHEBI:43474"/>
        <dbReference type="ChEBI" id="CHEBI:456216"/>
        <dbReference type="EC" id="5.6.2.3"/>
    </reaction>
</comment>
<evidence type="ECO:0000259" key="6">
    <source>
        <dbReference type="PROSITE" id="PS50600"/>
    </source>
</evidence>
<dbReference type="InterPro" id="IPR025476">
    <property type="entry name" value="Helitron_helicase-like"/>
</dbReference>
<dbReference type="GO" id="GO:0006310">
    <property type="term" value="P:DNA recombination"/>
    <property type="evidence" value="ECO:0007669"/>
    <property type="project" value="UniProtKB-KW"/>
</dbReference>
<protein>
    <recommendedName>
        <fullName evidence="4">ATP-dependent DNA helicase</fullName>
        <ecNumber evidence="4">5.6.2.3</ecNumber>
    </recommendedName>
</protein>
<feature type="compositionally biased region" description="Low complexity" evidence="5">
    <location>
        <begin position="2665"/>
        <end position="2675"/>
    </location>
</feature>
<dbReference type="InterPro" id="IPR010285">
    <property type="entry name" value="DNA_helicase_pif1-like_DEAD"/>
</dbReference>
<dbReference type="EC" id="5.6.2.3" evidence="4"/>
<feature type="region of interest" description="Disordered" evidence="5">
    <location>
        <begin position="2660"/>
        <end position="2746"/>
    </location>
</feature>
<dbReference type="InterPro" id="IPR049163">
    <property type="entry name" value="Pif1-like_2B_dom"/>
</dbReference>
<dbReference type="GO" id="GO:0006508">
    <property type="term" value="P:proteolysis"/>
    <property type="evidence" value="ECO:0007669"/>
    <property type="project" value="UniProtKB-KW"/>
</dbReference>
<dbReference type="WBParaSite" id="PDA_v2.g20771.t1">
    <property type="protein sequence ID" value="PDA_v2.g20771.t1"/>
    <property type="gene ID" value="PDA_v2.g20771"/>
</dbReference>
<feature type="region of interest" description="Disordered" evidence="5">
    <location>
        <begin position="186"/>
        <end position="225"/>
    </location>
</feature>
<comment type="cofactor">
    <cofactor evidence="4">
        <name>Mg(2+)</name>
        <dbReference type="ChEBI" id="CHEBI:18420"/>
    </cofactor>
</comment>
<dbReference type="GO" id="GO:0006281">
    <property type="term" value="P:DNA repair"/>
    <property type="evidence" value="ECO:0007669"/>
    <property type="project" value="UniProtKB-KW"/>
</dbReference>
<accession>A0A914PWN2</accession>
<dbReference type="GO" id="GO:0043139">
    <property type="term" value="F:5'-3' DNA helicase activity"/>
    <property type="evidence" value="ECO:0007669"/>
    <property type="project" value="UniProtKB-EC"/>
</dbReference>
<dbReference type="PROSITE" id="PS50600">
    <property type="entry name" value="ULP_PROTEASE"/>
    <property type="match status" value="1"/>
</dbReference>
<dbReference type="SUPFAM" id="SSF54001">
    <property type="entry name" value="Cysteine proteinases"/>
    <property type="match status" value="2"/>
</dbReference>
<feature type="compositionally biased region" description="Low complexity" evidence="5">
    <location>
        <begin position="1093"/>
        <end position="1120"/>
    </location>
</feature>
<sequence length="2893" mass="325506">MHRKYKSSTSKDQQLQDPGDEQHHQLNLITDGPSSSYSSTKNVGVGDSNVAPEAHQGIEAHHAAPEAHHGINEQPQFYGSPASTSNDPRYHVVEQKPKNLHAGWNTRPTTPISLHIQAFEDRRRHPGEHDVHNKLLNAVNQLDFTTSRNYIDVFIYPRSQWKNMPPSETAHFHATQRLLKFIPEFPRSESNESRPSDISNFKSSQRLDRSSIQQPLQNPHHDDATVNQNADQDVEMVDLNADLDVATVEQNSEVVAEQNDNDSDQQSDGAKPAKRRRKTKKSQATKIKEKRAAVKLKNKSQCSAYSAGILSSATTGRQLKSQQLTQQQLRKLPKSRRPPTTAENRAEALKPKRPNKGFQVIADVTIAPKVVQDGVTESSQMNTQSQQPNNNANDDSNLSSATQIHQPIQNPTAQLNDGDLIDVDDDGVIVIDDVDYLGGSESISDVPSFQGTTLKDPDLYNALNLQPNSWASDMHIQAFHAAYIPHLSGHVFRRIAFLDSQWQRYPDTPIPNFLRMFPRNADLIQCPVHLYGDHWGLLSINVGQDVATWYDPLVQSWDTRMERVELDYCETILDSLKREGVINDETILQVADYESFNQQRDRNSCGWHICIISEDIARDGHSTRWSRLQIIEERKRMYSILHRLHNINSLPTTLQPQTLPTWPELPPREYDADVELSLTPQLSAQNDLIQQVAATAIVSQQQPKQPVRRSARIEAQHKEELPEVTARKINSLKHLGIPLAKNSSEIFPKEHYLGPMDKRCKYCKAFLFQDEDSYKCCANGTVPVPKQPIEPLEYTALARHAAFWNNIRQLNSLFRMVSVSANSSMTDGYYKLQGLLNYGVGDLAPLPGQPHEFVQIYTMDADAAIAARLRDAQRFQIKANETELTEIIKLIESMLRNNNPLVKQFATMKERMAAYERQCEEAGETPRKLYIVWEDPQNAGSGGTHPGRLNLPPQSGQVFSMYKTTDGEPPKKGLMYGIKAGGSDNVRQVPPWDAHVAPATFPLIYLFGQHGWHPNMPKINPKNPNVVPTLLQQIQRATQQQPLSPLPSQWPDAPQSPTTAATSTPLQQQQTNPPPPLAQSRTSDASTQFPQHPSTTGTAPPTSTSPTASQTPSVQQQPASYSLHLHVPATQQQQNHVVAADDNSQNADLSLLHMLNAERAEEEIRLFLLRVQRHLKGKNPINLNSDITDDDLDSLYNFILPTINSPNFGVYLSVGVKAPVLHDGMLVNYIHEQTTDIFFPNCSGHHFRMYRYNIEKNELYFIDPIDNHNPPYTPYLRNIRTYLSQKFNVAQPVVQPHDPFVPSFVQQEGDSVNCGYFILALIEYFSKGFNPTEEHYNFNIYQYKQRCFQLFDYIINNKVVTLDALKQIPPLVVAPPPALAPQNLNATTPSPFPTSNVQIQQQISPTQIASSSQLQQPTQQPPLSPLSSQWPADDDAVVETDNEDDDENFGQIDEDKVISCSSDEDHQERKLPNVSQAQYYRATYMYDHTKREKNECNLLNGSKKLFQEAITQAYSSIEQQRLEHLERIADENSLRYESSKVLRDHLERQMRKDPAFRGKKLGKVKLMTPRFRGGARYMHKKFRNGVAITSKCGKDDLFITFTGNPGWKEIVENLRAGETWIDRPDLVVRVFALKAAEFLKDIIGRNRGVLGKVKAFKLALEHQKRGMPHLHILLTMAKKSKLLTPADVDDILRSEIPEYPAHNDPHYHAKLRYFHNTLGYMVHDPSRCAATCGMDHTGQLCRKGYPKPWCAGTCINADGYAQTRRRDDGRTVTIKRSNGRRVDITNQYIVTHNRYLILKYNCHINIERCGGSGALKYLHKYLHKGFDKAFISVREKLKAGQKLQGNAKTAAAPSSTDPDTVDFNEYLQFRLLRVLGACEAAAKLQKLPLTKQSHVVTELPVHLLDEHNIVFDEKDEAEKILAKTQNDGTQPDKPAVSMLTAFFKLVQSELNNPNINKHDPTRAGNLYYHQVVEKYFYHSKRKKWLRRKKNMNTIGRLQSIAPSNVERFCLRELLKNIKGPTCYADLKLMPGKTDEYFTTFREAAVAHGLYIGDEICYNILFEVGDYASARECRQTFAMLLIHHQPDNAQKLWDDFEDIFLDGGLLPKDEKIRRARAHVASILFYHNKTFKDFNMEDVTHDDLMDAINDTFSNIVPDGDARYGIMNDLQKSFVRAVLASFNNLSNTSRDRLFFLQAPGGTGKTFTFNTIARLLRARGLKVITVASTGIAAILLDGGQTAHSAFRIPLDTTENPNISAQSELAKIIREAHCIIWDEAPMQHKSVLERVNYIIRELAGIENHQSLFGNKTMILGGDFKQLLPVMKKQQPRAAYEASILCSDLFRDNFKIYTLTLNQRAVLDPTYAAWLNDVSNGLWTTKFGPNMLQIPPEIVEYNRDALIDFVYPQTIFDVDLTVDAVMEEYINQVKGIALLAPKNVNVDALNTTINSRLTGEAHTYVAINTMPTDAYIGDFEFGNDYNSDELNHFEDPSIPPHALALKIGSVVMLTRNISTHLGLCNGTRMVVKRLYESHIKCQITTGDHAGEIHSIFPIPNMYSNVEAEEEFPSFSRFQLPIRPAFAITINKSQGQTLDIVGIMLDSQCFAHGQLYVALSRVRNRNNIKVYVAPQYIGTHNGARIAHATNIVFPEVLRTIQVLTVDVQIPPPPQQQPYSPLSSQWPDDPQQPAIVTQSTQQSTQTSPSQRLLPRIRRLLSSQQPPSSSSFAASQHLPPNTPPPLSWRSFPSPSNLLSEPPLSSQVIWNWSSQSAAASSRSTPNTFSAPPSQQQPPTSSVPSSQNPPPYSPSPASFLSPTPVPVLLQPSQQRPSTLSLSASQHPAPLTPSTASFLSPSPAPVVSPIYLSVNDLALSPPQSPQSPWQWPSSPVDSASSSSTEEEEQ</sequence>
<dbReference type="Pfam" id="PF05970">
    <property type="entry name" value="PIF1"/>
    <property type="match status" value="1"/>
</dbReference>
<evidence type="ECO:0000256" key="4">
    <source>
        <dbReference type="RuleBase" id="RU363044"/>
    </source>
</evidence>
<keyword evidence="4" id="KW-0547">Nucleotide-binding</keyword>
<feature type="region of interest" description="Disordered" evidence="5">
    <location>
        <begin position="254"/>
        <end position="289"/>
    </location>
</feature>
<keyword evidence="4" id="KW-0347">Helicase</keyword>
<dbReference type="Gene3D" id="3.40.50.300">
    <property type="entry name" value="P-loop containing nucleotide triphosphate hydrolases"/>
    <property type="match status" value="1"/>
</dbReference>
<keyword evidence="4" id="KW-0227">DNA damage</keyword>
<dbReference type="Pfam" id="PF02902">
    <property type="entry name" value="Peptidase_C48"/>
    <property type="match status" value="1"/>
</dbReference>